<comment type="catalytic activity">
    <reaction evidence="4">
        <text>an aldehyde + NAD(+) + H2O = a carboxylate + NADH + 2 H(+)</text>
        <dbReference type="Rhea" id="RHEA:16185"/>
        <dbReference type="ChEBI" id="CHEBI:15377"/>
        <dbReference type="ChEBI" id="CHEBI:15378"/>
        <dbReference type="ChEBI" id="CHEBI:17478"/>
        <dbReference type="ChEBI" id="CHEBI:29067"/>
        <dbReference type="ChEBI" id="CHEBI:57540"/>
        <dbReference type="ChEBI" id="CHEBI:57945"/>
        <dbReference type="EC" id="1.2.1.3"/>
    </reaction>
</comment>
<comment type="caution">
    <text evidence="8">The sequence shown here is derived from an EMBL/GenBank/DDBJ whole genome shotgun (WGS) entry which is preliminary data.</text>
</comment>
<name>A0ABR3XJK2_9PEZI</name>
<dbReference type="InterPro" id="IPR015590">
    <property type="entry name" value="Aldehyde_DH_dom"/>
</dbReference>
<dbReference type="InterPro" id="IPR016161">
    <property type="entry name" value="Ald_DH/histidinol_DH"/>
</dbReference>
<proteinExistence type="inferred from homology"/>
<evidence type="ECO:0000256" key="2">
    <source>
        <dbReference type="ARBA" id="ARBA00023002"/>
    </source>
</evidence>
<evidence type="ECO:0000313" key="9">
    <source>
        <dbReference type="Proteomes" id="UP001583177"/>
    </source>
</evidence>
<dbReference type="InterPro" id="IPR016162">
    <property type="entry name" value="Ald_DH_N"/>
</dbReference>
<dbReference type="EMBL" id="JAWRVE010000018">
    <property type="protein sequence ID" value="KAL1875794.1"/>
    <property type="molecule type" value="Genomic_DNA"/>
</dbReference>
<keyword evidence="2 6" id="KW-0560">Oxidoreductase</keyword>
<keyword evidence="9" id="KW-1185">Reference proteome</keyword>
<dbReference type="EC" id="1.2.1.3" evidence="3"/>
<protein>
    <recommendedName>
        <fullName evidence="3">aldehyde dehydrogenase (NAD(+))</fullName>
        <ecNumber evidence="3">1.2.1.3</ecNumber>
    </recommendedName>
</protein>
<dbReference type="PROSITE" id="PS00687">
    <property type="entry name" value="ALDEHYDE_DEHYDR_GLU"/>
    <property type="match status" value="1"/>
</dbReference>
<evidence type="ECO:0000259" key="7">
    <source>
        <dbReference type="Pfam" id="PF00171"/>
    </source>
</evidence>
<dbReference type="PANTHER" id="PTHR11699">
    <property type="entry name" value="ALDEHYDE DEHYDROGENASE-RELATED"/>
    <property type="match status" value="1"/>
</dbReference>
<evidence type="ECO:0000256" key="5">
    <source>
        <dbReference type="PROSITE-ProRule" id="PRU10007"/>
    </source>
</evidence>
<gene>
    <name evidence="8" type="ORF">Daus18300_002985</name>
</gene>
<organism evidence="8 9">
    <name type="scientific">Diaporthe australafricana</name>
    <dbReference type="NCBI Taxonomy" id="127596"/>
    <lineage>
        <taxon>Eukaryota</taxon>
        <taxon>Fungi</taxon>
        <taxon>Dikarya</taxon>
        <taxon>Ascomycota</taxon>
        <taxon>Pezizomycotina</taxon>
        <taxon>Sordariomycetes</taxon>
        <taxon>Sordariomycetidae</taxon>
        <taxon>Diaporthales</taxon>
        <taxon>Diaporthaceae</taxon>
        <taxon>Diaporthe</taxon>
    </lineage>
</organism>
<dbReference type="InterPro" id="IPR016163">
    <property type="entry name" value="Ald_DH_C"/>
</dbReference>
<evidence type="ECO:0000256" key="3">
    <source>
        <dbReference type="ARBA" id="ARBA00024226"/>
    </source>
</evidence>
<dbReference type="InterPro" id="IPR029510">
    <property type="entry name" value="Ald_DH_CS_GLU"/>
</dbReference>
<dbReference type="Gene3D" id="3.40.605.10">
    <property type="entry name" value="Aldehyde Dehydrogenase, Chain A, domain 1"/>
    <property type="match status" value="1"/>
</dbReference>
<dbReference type="SUPFAM" id="SSF53720">
    <property type="entry name" value="ALDH-like"/>
    <property type="match status" value="1"/>
</dbReference>
<evidence type="ECO:0000313" key="8">
    <source>
        <dbReference type="EMBL" id="KAL1875794.1"/>
    </source>
</evidence>
<feature type="domain" description="Aldehyde dehydrogenase" evidence="7">
    <location>
        <begin position="16"/>
        <end position="482"/>
    </location>
</feature>
<reference evidence="8 9" key="1">
    <citation type="journal article" date="2024" name="IMA Fungus">
        <title>IMA Genome - F19 : A genome assembly and annotation guide to empower mycologists, including annotated draft genome sequences of Ceratocystis pirilliformis, Diaporthe australafricana, Fusarium ophioides, Paecilomyces lecythidis, and Sporothrix stenoceras.</title>
        <authorList>
            <person name="Aylward J."/>
            <person name="Wilson A.M."/>
            <person name="Visagie C.M."/>
            <person name="Spraker J."/>
            <person name="Barnes I."/>
            <person name="Buitendag C."/>
            <person name="Ceriani C."/>
            <person name="Del Mar Angel L."/>
            <person name="du Plessis D."/>
            <person name="Fuchs T."/>
            <person name="Gasser K."/>
            <person name="Kramer D."/>
            <person name="Li W."/>
            <person name="Munsamy K."/>
            <person name="Piso A."/>
            <person name="Price J.L."/>
            <person name="Sonnekus B."/>
            <person name="Thomas C."/>
            <person name="van der Nest A."/>
            <person name="van Dijk A."/>
            <person name="van Heerden A."/>
            <person name="van Vuuren N."/>
            <person name="Yilmaz N."/>
            <person name="Duong T.A."/>
            <person name="van der Merwe N.A."/>
            <person name="Wingfield M.J."/>
            <person name="Wingfield B.D."/>
        </authorList>
    </citation>
    <scope>NUCLEOTIDE SEQUENCE [LARGE SCALE GENOMIC DNA]</scope>
    <source>
        <strain evidence="8 9">CMW 18300</strain>
    </source>
</reference>
<accession>A0ABR3XJK2</accession>
<feature type="active site" evidence="5">
    <location>
        <position position="256"/>
    </location>
</feature>
<dbReference type="Gene3D" id="3.40.309.10">
    <property type="entry name" value="Aldehyde Dehydrogenase, Chain A, domain 2"/>
    <property type="match status" value="1"/>
</dbReference>
<sequence length="488" mass="52533">MIVEPHHTQLFINNQYVDSRSKKTISVYNPANGDLVSDKIPVAGEDDVDAAVDSANAAFAAGSPWRKMTFVQRRDIILKFADILEKNSERLAELTRVTLGAPYSAMGKFEAGTAVECFRYYAGWVDKHAGQHFPADDGFYKVVRNEPLGVVAGIVPWNGPLGTVGLKAAPALATGNVFILKPSEKTPLMAAELGKLVLEAGFPPGVFQVLTGDGSTGALLASHMRVAKVTFTGSIPTGKTVQVLAAKSNLKRVTLELGGKSPAVVFNDANLQNAINWTVNALVANTGQVCFAATRVYVQSGIHDAFVDAYAKAIEERKKTIGDPEKEDTQIGPVVDKIQFDRIMSIIDTAKAEKQGTLHSGGKQIGSEGYYIEPTIFTNTRDDAFISKDEIFGPVVAINKFETEEEILAKSNDSKYGLMAGVFTQDINRALRMSSAFDSGVVGVNCISTISPTCPFGGTKESGIGREFGEHALRAYTEPKTVLINLNF</sequence>
<dbReference type="Proteomes" id="UP001583177">
    <property type="component" value="Unassembled WGS sequence"/>
</dbReference>
<evidence type="ECO:0000256" key="4">
    <source>
        <dbReference type="ARBA" id="ARBA00049194"/>
    </source>
</evidence>
<comment type="similarity">
    <text evidence="1 6">Belongs to the aldehyde dehydrogenase family.</text>
</comment>
<evidence type="ECO:0000256" key="1">
    <source>
        <dbReference type="ARBA" id="ARBA00009986"/>
    </source>
</evidence>
<evidence type="ECO:0000256" key="6">
    <source>
        <dbReference type="RuleBase" id="RU003345"/>
    </source>
</evidence>
<dbReference type="Pfam" id="PF00171">
    <property type="entry name" value="Aldedh"/>
    <property type="match status" value="1"/>
</dbReference>